<protein>
    <recommendedName>
        <fullName evidence="2">Major capsid protein</fullName>
    </recommendedName>
</protein>
<dbReference type="RefSeq" id="WP_179981538.1">
    <property type="nucleotide sequence ID" value="NZ_LT608333.1"/>
</dbReference>
<accession>A0A212KXJ0</accession>
<evidence type="ECO:0008006" key="2">
    <source>
        <dbReference type="Google" id="ProtNLM"/>
    </source>
</evidence>
<sequence>MPRTSSIFRPDLGTLAYEYSLDAASQGFIAQQVLPPFFTAKKTAQYPVIPAEAILEVAETQRAARSAYARGDWTFEDADYSCKENGWEEPVDDSEAALYRNFFDAEVVAVKRATLMVLRSHEKRVAKAVMSTTNGISRSAVAKPWDDYANADPLADVTKAKKYFRFEVGLTPNALVLDKEVLGHVSLCHAVMERIKYTSPTAIRGELTIEQLKAYFGVANIIVAGGVYNNAARNQPKNVETFWPLDRVLLACVSTGGQDLKEPALGRTFVWEEDAPNLLVTEQYREEQTRSDVYRVRMHTDERLQFAGAGYILTGATTGESGNDGFDLP</sequence>
<dbReference type="AlphaFoldDB" id="A0A212KXJ0"/>
<reference evidence="1" key="1">
    <citation type="submission" date="2016-08" db="EMBL/GenBank/DDBJ databases">
        <authorList>
            <person name="Seilhamer J.J."/>
        </authorList>
    </citation>
    <scope>NUCLEOTIDE SEQUENCE</scope>
    <source>
        <strain evidence="1">86-1</strain>
    </source>
</reference>
<gene>
    <name evidence="1" type="ORF">KL86DES1_10127</name>
</gene>
<dbReference type="EMBL" id="FMJC01000001">
    <property type="protein sequence ID" value="SCM70005.1"/>
    <property type="molecule type" value="Genomic_DNA"/>
</dbReference>
<proteinExistence type="predicted"/>
<dbReference type="Gene3D" id="3.90.1690.10">
    <property type="entry name" value="phage-related protein like domain"/>
    <property type="match status" value="1"/>
</dbReference>
<evidence type="ECO:0000313" key="1">
    <source>
        <dbReference type="EMBL" id="SCM70005.1"/>
    </source>
</evidence>
<dbReference type="InterPro" id="IPR053738">
    <property type="entry name" value="Lambda_capsid_assembly"/>
</dbReference>
<organism evidence="1">
    <name type="scientific">uncultured Desulfovibrio sp</name>
    <dbReference type="NCBI Taxonomy" id="167968"/>
    <lineage>
        <taxon>Bacteria</taxon>
        <taxon>Pseudomonadati</taxon>
        <taxon>Thermodesulfobacteriota</taxon>
        <taxon>Desulfovibrionia</taxon>
        <taxon>Desulfovibrionales</taxon>
        <taxon>Desulfovibrionaceae</taxon>
        <taxon>Desulfovibrio</taxon>
        <taxon>environmental samples</taxon>
    </lineage>
</organism>
<name>A0A212KXJ0_9BACT</name>